<evidence type="ECO:0000313" key="2">
    <source>
        <dbReference type="Proteomes" id="UP000264980"/>
    </source>
</evidence>
<name>A0A345CWI7_9GAMM</name>
<dbReference type="GO" id="GO:0008897">
    <property type="term" value="F:holo-[acyl-carrier-protein] synthase activity"/>
    <property type="evidence" value="ECO:0007669"/>
    <property type="project" value="InterPro"/>
</dbReference>
<protein>
    <submittedName>
        <fullName evidence="1">Phosphopantetheinyl transferase</fullName>
    </submittedName>
</protein>
<sequence>MASHFARWTLIDANIPVYRLPYAILDTAQTLMERRQTRYLASHALLAEQMWRVYGFSQLPALTTTSNGRPCFSDPYLPDFSIAYAGNIVGVLLAEEQGKAGLDMEIVRSYSRHTREQQSHKFSSGETAWIKAQSDPNEAAIQLRALRQSVLKLTRVKTLENSELQLHPASGRLRLLTSDNIEIISDVEPLIIWACALSAGDGLLHLWEFNGLESWKQLKEIQISARNMEPQMLHLTNLYK</sequence>
<reference evidence="1 2" key="1">
    <citation type="submission" date="2016-01" db="EMBL/GenBank/DDBJ databases">
        <authorList>
            <person name="Oliw E.H."/>
        </authorList>
    </citation>
    <scope>NUCLEOTIDE SEQUENCE [LARGE SCALE GENOMIC DNA]</scope>
    <source>
        <strain evidence="1 2">MDcuke</strain>
    </source>
</reference>
<dbReference type="AlphaFoldDB" id="A0A345CWI7"/>
<gene>
    <name evidence="1" type="ORF">AV903_19975</name>
</gene>
<dbReference type="InterPro" id="IPR037143">
    <property type="entry name" value="4-PPantetheinyl_Trfase_dom_sf"/>
</dbReference>
<keyword evidence="1" id="KW-0808">Transferase</keyword>
<dbReference type="EMBL" id="CP013970">
    <property type="protein sequence ID" value="AXF77804.1"/>
    <property type="molecule type" value="Genomic_DNA"/>
</dbReference>
<dbReference type="RefSeq" id="WP_233479528.1">
    <property type="nucleotide sequence ID" value="NZ_CP013970.1"/>
</dbReference>
<accession>A0A345CWI7</accession>
<evidence type="ECO:0000313" key="1">
    <source>
        <dbReference type="EMBL" id="AXF77804.1"/>
    </source>
</evidence>
<proteinExistence type="predicted"/>
<organism evidence="1 2">
    <name type="scientific">Erwinia tracheiphila</name>
    <dbReference type="NCBI Taxonomy" id="65700"/>
    <lineage>
        <taxon>Bacteria</taxon>
        <taxon>Pseudomonadati</taxon>
        <taxon>Pseudomonadota</taxon>
        <taxon>Gammaproteobacteria</taxon>
        <taxon>Enterobacterales</taxon>
        <taxon>Erwiniaceae</taxon>
        <taxon>Erwinia</taxon>
    </lineage>
</organism>
<dbReference type="Gene3D" id="3.90.470.20">
    <property type="entry name" value="4'-phosphopantetheinyl transferase domain"/>
    <property type="match status" value="1"/>
</dbReference>
<dbReference type="GO" id="GO:0000287">
    <property type="term" value="F:magnesium ion binding"/>
    <property type="evidence" value="ECO:0007669"/>
    <property type="project" value="InterPro"/>
</dbReference>
<dbReference type="Proteomes" id="UP000264980">
    <property type="component" value="Chromosome"/>
</dbReference>